<evidence type="ECO:0000313" key="1">
    <source>
        <dbReference type="EMBL" id="KKR43159.1"/>
    </source>
</evidence>
<dbReference type="EMBL" id="LBYC01000007">
    <property type="protein sequence ID" value="KKR43159.1"/>
    <property type="molecule type" value="Genomic_DNA"/>
</dbReference>
<sequence>MAIGDLVNKDTDRDGILDWEEPLWGLDPTKTETTPGVPDSSVIKKLKVEQGFSSNTTEGGQDYTENLTETDKFSRELFSTIASLNQNGVMDQTTIDKISSSLNERIKNNIQRKVFTVSDIKIIKDDSVNAIKKYYDTLNGIQKKYVGKNTVADILQRFIIDENNVDTSVLIELDPIIKQTSTMINEILKVSIPNSLSMLHLNFLNSGQGLLENISDMQFFDTDPVIAMGAMSKYEENLNSFQTALVSLINTIDQKLKI</sequence>
<protein>
    <submittedName>
        <fullName evidence="1">Uncharacterized protein</fullName>
    </submittedName>
</protein>
<reference evidence="1 2" key="1">
    <citation type="journal article" date="2015" name="Nature">
        <title>rRNA introns, odd ribosomes, and small enigmatic genomes across a large radiation of phyla.</title>
        <authorList>
            <person name="Brown C.T."/>
            <person name="Hug L.A."/>
            <person name="Thomas B.C."/>
            <person name="Sharon I."/>
            <person name="Castelle C.J."/>
            <person name="Singh A."/>
            <person name="Wilkins M.J."/>
            <person name="Williams K.H."/>
            <person name="Banfield J.F."/>
        </authorList>
    </citation>
    <scope>NUCLEOTIDE SEQUENCE [LARGE SCALE GENOMIC DNA]</scope>
</reference>
<dbReference type="Proteomes" id="UP000034301">
    <property type="component" value="Unassembled WGS sequence"/>
</dbReference>
<proteinExistence type="predicted"/>
<dbReference type="AlphaFoldDB" id="A0A0G0QRW3"/>
<name>A0A0G0QRW3_9BACT</name>
<organism evidence="1 2">
    <name type="scientific">Candidatus Nomurabacteria bacterium GW2011_GWF2_40_12</name>
    <dbReference type="NCBI Taxonomy" id="1618776"/>
    <lineage>
        <taxon>Bacteria</taxon>
        <taxon>Candidatus Nomuraibacteriota</taxon>
    </lineage>
</organism>
<gene>
    <name evidence="1" type="ORF">UT78_C0007G0012</name>
</gene>
<evidence type="ECO:0000313" key="2">
    <source>
        <dbReference type="Proteomes" id="UP000034301"/>
    </source>
</evidence>
<comment type="caution">
    <text evidence="1">The sequence shown here is derived from an EMBL/GenBank/DDBJ whole genome shotgun (WGS) entry which is preliminary data.</text>
</comment>
<accession>A0A0G0QRW3</accession>